<dbReference type="PANTHER" id="PTHR23159:SF31">
    <property type="entry name" value="CENTROSOME-ASSOCIATED PROTEIN CEP250 ISOFORM X1"/>
    <property type="match status" value="1"/>
</dbReference>
<comment type="caution">
    <text evidence="5">The sequence shown here is derived from an EMBL/GenBank/DDBJ whole genome shotgun (WGS) entry which is preliminary data.</text>
</comment>
<dbReference type="EMBL" id="MU825920">
    <property type="protein sequence ID" value="KAJ7382567.1"/>
    <property type="molecule type" value="Genomic_DNA"/>
</dbReference>
<feature type="domain" description="Rootletin-like coiled-coil" evidence="4">
    <location>
        <begin position="207"/>
        <end position="392"/>
    </location>
</feature>
<feature type="region of interest" description="Disordered" evidence="3">
    <location>
        <begin position="242"/>
        <end position="284"/>
    </location>
</feature>
<feature type="compositionally biased region" description="Basic and acidic residues" evidence="3">
    <location>
        <begin position="265"/>
        <end position="283"/>
    </location>
</feature>
<name>A0A9W9ZIZ1_9CNID</name>
<evidence type="ECO:0000259" key="4">
    <source>
        <dbReference type="Pfam" id="PF15035"/>
    </source>
</evidence>
<keyword evidence="6" id="KW-1185">Reference proteome</keyword>
<evidence type="ECO:0000256" key="1">
    <source>
        <dbReference type="ARBA" id="ARBA00023054"/>
    </source>
</evidence>
<keyword evidence="1 2" id="KW-0175">Coiled coil</keyword>
<dbReference type="Proteomes" id="UP001163046">
    <property type="component" value="Unassembled WGS sequence"/>
</dbReference>
<evidence type="ECO:0000256" key="2">
    <source>
        <dbReference type="SAM" id="Coils"/>
    </source>
</evidence>
<accession>A0A9W9ZIZ1</accession>
<dbReference type="AlphaFoldDB" id="A0A9W9ZIZ1"/>
<protein>
    <recommendedName>
        <fullName evidence="4">Rootletin-like coiled-coil domain-containing protein</fullName>
    </recommendedName>
</protein>
<gene>
    <name evidence="5" type="ORF">OS493_034203</name>
</gene>
<reference evidence="5" key="1">
    <citation type="submission" date="2023-01" db="EMBL/GenBank/DDBJ databases">
        <title>Genome assembly of the deep-sea coral Lophelia pertusa.</title>
        <authorList>
            <person name="Herrera S."/>
            <person name="Cordes E."/>
        </authorList>
    </citation>
    <scope>NUCLEOTIDE SEQUENCE</scope>
    <source>
        <strain evidence="5">USNM1676648</strain>
        <tissue evidence="5">Polyp</tissue>
    </source>
</reference>
<sequence length="563" mass="63745">MPPPSRRLPWRLKRLQDHTVVGLEGVTFASSNQQSLFLMEDPLSFAAKHDDVDIDAFKQSGSEEDDIGYHSIGRNIKRLEDQHLNGDPGAKSPTVPTKIRDIVTKSISPIDSKMASPGFGDESRMLQSEVSRLEDLLAATRAERDEIGSKYMAVSDKFEHYIKGGTSPGSAGYSSLAAGDPSMSDSNLVQQVSYLKSKLEEEHSNYKRKLQAYQDGQQRQAQLIQKLQQKVLQYKRKCGELETSVNESKSSEETAKKKLQSATETLKEQDAKLKDSEDEHSSDLENSLIRLEEEQQRGASLQHVNNMLREQLEQATSANQQLTLDIQKLTSDWNKAREELEARDEEEQAYFANEHVRLMDMWKTMNNFRRQFNEMKSATQRDLSSVRADVTKSVRVVQGACMDLDKNLRGMDANTQSALEEERARRQKAEEQLREKVQEFIELQNKYDNERTDLMVKVKDLTNAKEKLDGQIKENEQTNTTLRKKINGLENGFARQSEEWETQSEASIAAMREEAEILQSTLREITFAVRTDADNTSKILGSPGGPEIEVVDAGMLEGLKTIS</sequence>
<proteinExistence type="predicted"/>
<dbReference type="OrthoDB" id="3549872at2759"/>
<dbReference type="Pfam" id="PF15035">
    <property type="entry name" value="Rootletin"/>
    <property type="match status" value="1"/>
</dbReference>
<organism evidence="5 6">
    <name type="scientific">Desmophyllum pertusum</name>
    <dbReference type="NCBI Taxonomy" id="174260"/>
    <lineage>
        <taxon>Eukaryota</taxon>
        <taxon>Metazoa</taxon>
        <taxon>Cnidaria</taxon>
        <taxon>Anthozoa</taxon>
        <taxon>Hexacorallia</taxon>
        <taxon>Scleractinia</taxon>
        <taxon>Caryophylliina</taxon>
        <taxon>Caryophylliidae</taxon>
        <taxon>Desmophyllum</taxon>
    </lineage>
</organism>
<dbReference type="InterPro" id="IPR055167">
    <property type="entry name" value="Rootletin-like_CC"/>
</dbReference>
<dbReference type="PANTHER" id="PTHR23159">
    <property type="entry name" value="CENTROSOMAL PROTEIN 2"/>
    <property type="match status" value="1"/>
</dbReference>
<evidence type="ECO:0000313" key="6">
    <source>
        <dbReference type="Proteomes" id="UP001163046"/>
    </source>
</evidence>
<evidence type="ECO:0000256" key="3">
    <source>
        <dbReference type="SAM" id="MobiDB-lite"/>
    </source>
</evidence>
<evidence type="ECO:0000313" key="5">
    <source>
        <dbReference type="EMBL" id="KAJ7382567.1"/>
    </source>
</evidence>
<feature type="coiled-coil region" evidence="2">
    <location>
        <begin position="412"/>
        <end position="485"/>
    </location>
</feature>